<keyword evidence="2" id="KW-1185">Reference proteome</keyword>
<organism evidence="1 2">
    <name type="scientific">Trichomonas vaginalis (strain ATCC PRA-98 / G3)</name>
    <dbReference type="NCBI Taxonomy" id="412133"/>
    <lineage>
        <taxon>Eukaryota</taxon>
        <taxon>Metamonada</taxon>
        <taxon>Parabasalia</taxon>
        <taxon>Trichomonadida</taxon>
        <taxon>Trichomonadidae</taxon>
        <taxon>Trichomonas</taxon>
    </lineage>
</organism>
<evidence type="ECO:0000313" key="2">
    <source>
        <dbReference type="Proteomes" id="UP000001542"/>
    </source>
</evidence>
<dbReference type="EMBL" id="DS113512">
    <property type="protein sequence ID" value="EAY03203.1"/>
    <property type="molecule type" value="Genomic_DNA"/>
</dbReference>
<dbReference type="AlphaFoldDB" id="A2EVY2"/>
<dbReference type="Proteomes" id="UP000001542">
    <property type="component" value="Unassembled WGS sequence"/>
</dbReference>
<accession>A2EVY2</accession>
<reference evidence="1" key="1">
    <citation type="submission" date="2006-10" db="EMBL/GenBank/DDBJ databases">
        <authorList>
            <person name="Amadeo P."/>
            <person name="Zhao Q."/>
            <person name="Wortman J."/>
            <person name="Fraser-Liggett C."/>
            <person name="Carlton J."/>
        </authorList>
    </citation>
    <scope>NUCLEOTIDE SEQUENCE</scope>
    <source>
        <strain evidence="1">G3</strain>
    </source>
</reference>
<gene>
    <name evidence="1" type="ORF">TVAG_049870</name>
</gene>
<protein>
    <submittedName>
        <fullName evidence="1">Uncharacterized protein</fullName>
    </submittedName>
</protein>
<sequence>MEESSKMKIGKLELYGNLITKGSLDIDVSSIGNFPNLSGNIQAKTLILEFGKNSNYLIDEKFPNIEHCDSVEIYSDNIFLQNCKLLSKILFFSNNLNTEGTNLITNLEIHSHDFVLNGIIKIGKSFVFDGKSILSNSGIAQIFGDAKIKAESLRLGSTDLIPLQEGKAILDKDVSQIYTSFMALGKMNLECKDIWLKNAVLYGRQQLNVFNENLIENKTGFIASDGSIYIKSSKLINGESDNTAFPHYSLHRGTIVTPESIKDGHSLG</sequence>
<name>A2EVY2_TRIV3</name>
<evidence type="ECO:0000313" key="1">
    <source>
        <dbReference type="EMBL" id="EAY03203.1"/>
    </source>
</evidence>
<reference evidence="1" key="2">
    <citation type="journal article" date="2007" name="Science">
        <title>Draft genome sequence of the sexually transmitted pathogen Trichomonas vaginalis.</title>
        <authorList>
            <person name="Carlton J.M."/>
            <person name="Hirt R.P."/>
            <person name="Silva J.C."/>
            <person name="Delcher A.L."/>
            <person name="Schatz M."/>
            <person name="Zhao Q."/>
            <person name="Wortman J.R."/>
            <person name="Bidwell S.L."/>
            <person name="Alsmark U.C.M."/>
            <person name="Besteiro S."/>
            <person name="Sicheritz-Ponten T."/>
            <person name="Noel C.J."/>
            <person name="Dacks J.B."/>
            <person name="Foster P.G."/>
            <person name="Simillion C."/>
            <person name="Van de Peer Y."/>
            <person name="Miranda-Saavedra D."/>
            <person name="Barton G.J."/>
            <person name="Westrop G.D."/>
            <person name="Mueller S."/>
            <person name="Dessi D."/>
            <person name="Fiori P.L."/>
            <person name="Ren Q."/>
            <person name="Paulsen I."/>
            <person name="Zhang H."/>
            <person name="Bastida-Corcuera F.D."/>
            <person name="Simoes-Barbosa A."/>
            <person name="Brown M.T."/>
            <person name="Hayes R.D."/>
            <person name="Mukherjee M."/>
            <person name="Okumura C.Y."/>
            <person name="Schneider R."/>
            <person name="Smith A.J."/>
            <person name="Vanacova S."/>
            <person name="Villalvazo M."/>
            <person name="Haas B.J."/>
            <person name="Pertea M."/>
            <person name="Feldblyum T.V."/>
            <person name="Utterback T.R."/>
            <person name="Shu C.L."/>
            <person name="Osoegawa K."/>
            <person name="de Jong P.J."/>
            <person name="Hrdy I."/>
            <person name="Horvathova L."/>
            <person name="Zubacova Z."/>
            <person name="Dolezal P."/>
            <person name="Malik S.B."/>
            <person name="Logsdon J.M. Jr."/>
            <person name="Henze K."/>
            <person name="Gupta A."/>
            <person name="Wang C.C."/>
            <person name="Dunne R.L."/>
            <person name="Upcroft J.A."/>
            <person name="Upcroft P."/>
            <person name="White O."/>
            <person name="Salzberg S.L."/>
            <person name="Tang P."/>
            <person name="Chiu C.-H."/>
            <person name="Lee Y.-S."/>
            <person name="Embley T.M."/>
            <person name="Coombs G.H."/>
            <person name="Mottram J.C."/>
            <person name="Tachezy J."/>
            <person name="Fraser-Liggett C.M."/>
            <person name="Johnson P.J."/>
        </authorList>
    </citation>
    <scope>NUCLEOTIDE SEQUENCE [LARGE SCALE GENOMIC DNA]</scope>
    <source>
        <strain evidence="1">G3</strain>
    </source>
</reference>
<dbReference type="VEuPathDB" id="TrichDB:TVAG_049870"/>
<proteinExistence type="predicted"/>
<dbReference type="InParanoid" id="A2EVY2"/>